<evidence type="ECO:0000313" key="1">
    <source>
        <dbReference type="EMBL" id="DAD70344.1"/>
    </source>
</evidence>
<dbReference type="InterPro" id="IPR021146">
    <property type="entry name" value="Phage_gp6-like_head-tail"/>
</dbReference>
<name>A0A8S5LKH5_9CAUD</name>
<proteinExistence type="predicted"/>
<protein>
    <submittedName>
        <fullName evidence="1">PORTAL PROTEIN, 15 PROTEIN, HEAD PROTEIN, VIRAL INFECTION, TAILED.2A</fullName>
    </submittedName>
</protein>
<dbReference type="Pfam" id="PF05135">
    <property type="entry name" value="Phage_connect_1"/>
    <property type="match status" value="1"/>
</dbReference>
<sequence length="121" mass="13832">MTAIELEKTTEEIRLLKGIPKSDQEQDDLLTLIVRDSFERMIAYVNRFSDLPLEELPESVAYILRDVAVSRFNRLNSEGATADSEEGRSFTWEDGYLTDDNKAILEGLAVKYRARGIARFI</sequence>
<organism evidence="1">
    <name type="scientific">Siphoviridae sp. ctVsq1</name>
    <dbReference type="NCBI Taxonomy" id="2827577"/>
    <lineage>
        <taxon>Viruses</taxon>
        <taxon>Duplodnaviria</taxon>
        <taxon>Heunggongvirae</taxon>
        <taxon>Uroviricota</taxon>
        <taxon>Caudoviricetes</taxon>
    </lineage>
</organism>
<reference evidence="1" key="1">
    <citation type="journal article" date="2021" name="Proc. Natl. Acad. Sci. U.S.A.">
        <title>A Catalog of Tens of Thousands of Viruses from Human Metagenomes Reveals Hidden Associations with Chronic Diseases.</title>
        <authorList>
            <person name="Tisza M.J."/>
            <person name="Buck C.B."/>
        </authorList>
    </citation>
    <scope>NUCLEOTIDE SEQUENCE</scope>
    <source>
        <strain evidence="1">CtVsq1</strain>
    </source>
</reference>
<accession>A0A8S5LKH5</accession>
<dbReference type="EMBL" id="BK015863">
    <property type="protein sequence ID" value="DAD70344.1"/>
    <property type="molecule type" value="Genomic_DNA"/>
</dbReference>